<dbReference type="EMBL" id="CP136426">
    <property type="protein sequence ID" value="WOC51158.1"/>
    <property type="molecule type" value="Genomic_DNA"/>
</dbReference>
<dbReference type="InterPro" id="IPR057727">
    <property type="entry name" value="WCX_dom"/>
</dbReference>
<dbReference type="InterPro" id="IPR026881">
    <property type="entry name" value="WYL_dom"/>
</dbReference>
<dbReference type="Proteomes" id="UP001432059">
    <property type="component" value="Chromosome"/>
</dbReference>
<gene>
    <name evidence="3" type="ORF">BPO_0511</name>
</gene>
<dbReference type="InterPro" id="IPR051534">
    <property type="entry name" value="CBASS_pafABC_assoc_protein"/>
</dbReference>
<organism evidence="3 4">
    <name type="scientific">Bergeyella porcorum</name>
    <dbReference type="NCBI Taxonomy" id="1735111"/>
    <lineage>
        <taxon>Bacteria</taxon>
        <taxon>Pseudomonadati</taxon>
        <taxon>Bacteroidota</taxon>
        <taxon>Flavobacteriia</taxon>
        <taxon>Flavobacteriales</taxon>
        <taxon>Weeksellaceae</taxon>
        <taxon>Bergeyella</taxon>
    </lineage>
</organism>
<dbReference type="Pfam" id="PF25583">
    <property type="entry name" value="WCX"/>
    <property type="match status" value="1"/>
</dbReference>
<dbReference type="Pfam" id="PF13280">
    <property type="entry name" value="WYL"/>
    <property type="match status" value="1"/>
</dbReference>
<sequence length="331" mass="39354">MATNKNAQLRYKILDECFSNPYKKFFIEDLIEICSERISEHYGEEKSVSRRQVLEDMKFMESLDGYEAPIERIKDGRRVYYRYSDEEFSILKKTFNREELNAISEAIEIFSRIQGLEWGETLQIKLKSAVTPNSSNEKVIDFEENRFLKGLKFLNPLYQYIVNKNVLSIDYKPFKEDSQSFIISPYYLKQYNNRWFLLGKNHTENYLQVMALDRMVAVAILDEDFIENTIDFENYFEEIIGITNFETNRIEEIIIELSEHIIPYVDSKPLHSTQRIQGNILTLEVKLNYELESLILSFGEHFKVLSPQSLRNKIVDRLKHSVNQYDVYRKE</sequence>
<dbReference type="AlphaFoldDB" id="A0AAU0EZR2"/>
<keyword evidence="4" id="KW-1185">Reference proteome</keyword>
<dbReference type="KEGG" id="bpor:BPO_0511"/>
<feature type="domain" description="WCX" evidence="2">
    <location>
        <begin position="252"/>
        <end position="319"/>
    </location>
</feature>
<feature type="domain" description="WYL" evidence="1">
    <location>
        <begin position="153"/>
        <end position="219"/>
    </location>
</feature>
<evidence type="ECO:0000259" key="1">
    <source>
        <dbReference type="Pfam" id="PF13280"/>
    </source>
</evidence>
<proteinExistence type="predicted"/>
<evidence type="ECO:0000313" key="4">
    <source>
        <dbReference type="Proteomes" id="UP001432059"/>
    </source>
</evidence>
<protein>
    <submittedName>
        <fullName evidence="3">WYL domain-containing protein</fullName>
    </submittedName>
</protein>
<dbReference type="PANTHER" id="PTHR34580">
    <property type="match status" value="1"/>
</dbReference>
<evidence type="ECO:0000313" key="3">
    <source>
        <dbReference type="EMBL" id="WOC51158.1"/>
    </source>
</evidence>
<name>A0AAU0EZR2_9FLAO</name>
<dbReference type="PANTHER" id="PTHR34580:SF9">
    <property type="entry name" value="SLL5097 PROTEIN"/>
    <property type="match status" value="1"/>
</dbReference>
<dbReference type="RefSeq" id="WP_327984819.1">
    <property type="nucleotide sequence ID" value="NZ_CP136426.1"/>
</dbReference>
<reference evidence="3" key="1">
    <citation type="submission" date="2023-10" db="EMBL/GenBank/DDBJ databases">
        <title>Characterization and whole genome sequencing of a novel strain of Bergeyella porcorum QD2021 isolated from pig.</title>
        <authorList>
            <person name="Liu G."/>
            <person name="Chen C."/>
            <person name="Han X."/>
        </authorList>
    </citation>
    <scope>NUCLEOTIDE SEQUENCE</scope>
    <source>
        <strain evidence="3">QD2021</strain>
    </source>
</reference>
<dbReference type="PROSITE" id="PS52050">
    <property type="entry name" value="WYL"/>
    <property type="match status" value="1"/>
</dbReference>
<evidence type="ECO:0000259" key="2">
    <source>
        <dbReference type="Pfam" id="PF25583"/>
    </source>
</evidence>
<accession>A0AAU0EZR2</accession>